<proteinExistence type="predicted"/>
<dbReference type="EMBL" id="MLFU01000019">
    <property type="protein sequence ID" value="KAK1500059.1"/>
    <property type="molecule type" value="Genomic_DNA"/>
</dbReference>
<dbReference type="GeneID" id="85406923"/>
<gene>
    <name evidence="1" type="ORF">CTAM01_06658</name>
</gene>
<comment type="caution">
    <text evidence="1">The sequence shown here is derived from an EMBL/GenBank/DDBJ whole genome shotgun (WGS) entry which is preliminary data.</text>
</comment>
<name>A0ABQ9RBE7_9PEZI</name>
<evidence type="ECO:0000313" key="2">
    <source>
        <dbReference type="Proteomes" id="UP001227543"/>
    </source>
</evidence>
<reference evidence="1 2" key="1">
    <citation type="submission" date="2016-10" db="EMBL/GenBank/DDBJ databases">
        <title>The genome sequence of Colletotrichum fioriniae PJ7.</title>
        <authorList>
            <person name="Baroncelli R."/>
        </authorList>
    </citation>
    <scope>NUCLEOTIDE SEQUENCE [LARGE SCALE GENOMIC DNA]</scope>
    <source>
        <strain evidence="1 2">Tom-12</strain>
    </source>
</reference>
<dbReference type="Proteomes" id="UP001227543">
    <property type="component" value="Unassembled WGS sequence"/>
</dbReference>
<protein>
    <submittedName>
        <fullName evidence="1">Uncharacterized protein</fullName>
    </submittedName>
</protein>
<dbReference type="RefSeq" id="XP_060382530.1">
    <property type="nucleotide sequence ID" value="XM_060522685.1"/>
</dbReference>
<keyword evidence="2" id="KW-1185">Reference proteome</keyword>
<sequence>MKKPIAKLAVSASNRVIWVDRPNKPQRARGTMCSTADSRDLRIEGRKRKTGLELWWGVANLPTYTPLGVGLGSMDQSMGWDGMAWDGMAWRMKRNVPCREASAMTLVHCV</sequence>
<accession>A0ABQ9RBE7</accession>
<evidence type="ECO:0000313" key="1">
    <source>
        <dbReference type="EMBL" id="KAK1500059.1"/>
    </source>
</evidence>
<organism evidence="1 2">
    <name type="scientific">Colletotrichum tamarilloi</name>
    <dbReference type="NCBI Taxonomy" id="1209934"/>
    <lineage>
        <taxon>Eukaryota</taxon>
        <taxon>Fungi</taxon>
        <taxon>Dikarya</taxon>
        <taxon>Ascomycota</taxon>
        <taxon>Pezizomycotina</taxon>
        <taxon>Sordariomycetes</taxon>
        <taxon>Hypocreomycetidae</taxon>
        <taxon>Glomerellales</taxon>
        <taxon>Glomerellaceae</taxon>
        <taxon>Colletotrichum</taxon>
        <taxon>Colletotrichum acutatum species complex</taxon>
    </lineage>
</organism>